<dbReference type="CDD" id="cd15843">
    <property type="entry name" value="R-SNARE"/>
    <property type="match status" value="1"/>
</dbReference>
<evidence type="ECO:0000256" key="7">
    <source>
        <dbReference type="ARBA" id="ARBA00037493"/>
    </source>
</evidence>
<dbReference type="GO" id="GO:0012505">
    <property type="term" value="C:endomembrane system"/>
    <property type="evidence" value="ECO:0007669"/>
    <property type="project" value="UniProtKB-SubCell"/>
</dbReference>
<feature type="transmembrane region" description="Helical" evidence="11">
    <location>
        <begin position="199"/>
        <end position="218"/>
    </location>
</feature>
<dbReference type="PROSITE" id="PS50892">
    <property type="entry name" value="V_SNARE"/>
    <property type="match status" value="1"/>
</dbReference>
<keyword evidence="4" id="KW-0653">Protein transport</keyword>
<dbReference type="Pfam" id="PF00957">
    <property type="entry name" value="Synaptobrevin"/>
    <property type="match status" value="1"/>
</dbReference>
<name>S8CC66_9LAMI</name>
<protein>
    <submittedName>
        <fullName evidence="14">Uncharacterized protein</fullName>
    </submittedName>
</protein>
<comment type="caution">
    <text evidence="14">The sequence shown here is derived from an EMBL/GenBank/DDBJ whole genome shotgun (WGS) entry which is preliminary data.</text>
</comment>
<comment type="subcellular location">
    <subcellularLocation>
        <location evidence="8">Endomembrane system</location>
        <topology evidence="8">Single-pass type IV membrane protein</topology>
    </subcellularLocation>
</comment>
<dbReference type="InterPro" id="IPR001388">
    <property type="entry name" value="Synaptobrevin-like"/>
</dbReference>
<proteinExistence type="inferred from homology"/>
<dbReference type="GO" id="GO:0016020">
    <property type="term" value="C:membrane"/>
    <property type="evidence" value="ECO:0007669"/>
    <property type="project" value="InterPro"/>
</dbReference>
<evidence type="ECO:0000256" key="8">
    <source>
        <dbReference type="ARBA" id="ARBA00046280"/>
    </source>
</evidence>
<dbReference type="PANTHER" id="PTHR21136:SF72">
    <property type="entry name" value="VESICLE-ASSOCIATED MEMBRANE PROTEIN 724"/>
    <property type="match status" value="1"/>
</dbReference>
<feature type="domain" description="V-SNARE coiled-coil homology" evidence="13">
    <location>
        <begin position="135"/>
        <end position="195"/>
    </location>
</feature>
<dbReference type="OrthoDB" id="248747at2759"/>
<keyword evidence="6 11" id="KW-0472">Membrane</keyword>
<dbReference type="InterPro" id="IPR042855">
    <property type="entry name" value="V_SNARE_CC"/>
</dbReference>
<dbReference type="PROSITE" id="PS50859">
    <property type="entry name" value="LONGIN"/>
    <property type="match status" value="1"/>
</dbReference>
<dbReference type="SUPFAM" id="SSF58038">
    <property type="entry name" value="SNARE fusion complex"/>
    <property type="match status" value="1"/>
</dbReference>
<evidence type="ECO:0000256" key="2">
    <source>
        <dbReference type="ARBA" id="ARBA00022448"/>
    </source>
</evidence>
<dbReference type="InterPro" id="IPR011012">
    <property type="entry name" value="Longin-like_dom_sf"/>
</dbReference>
<evidence type="ECO:0000256" key="6">
    <source>
        <dbReference type="ARBA" id="ARBA00023136"/>
    </source>
</evidence>
<dbReference type="AlphaFoldDB" id="S8CC66"/>
<dbReference type="FunFam" id="1.20.5.110:FF:000004">
    <property type="entry name" value="Vesicle-associated membrane protein 7"/>
    <property type="match status" value="1"/>
</dbReference>
<feature type="coiled-coil region" evidence="10">
    <location>
        <begin position="164"/>
        <end position="191"/>
    </location>
</feature>
<evidence type="ECO:0000256" key="10">
    <source>
        <dbReference type="SAM" id="Coils"/>
    </source>
</evidence>
<evidence type="ECO:0000256" key="11">
    <source>
        <dbReference type="SAM" id="Phobius"/>
    </source>
</evidence>
<comment type="function">
    <text evidence="7">Involved in the targeting and/or fusion of transport vesicles to their target membrane.</text>
</comment>
<dbReference type="GO" id="GO:0005737">
    <property type="term" value="C:cytoplasm"/>
    <property type="evidence" value="ECO:0007669"/>
    <property type="project" value="UniProtKB-ARBA"/>
</dbReference>
<organism evidence="14 15">
    <name type="scientific">Genlisea aurea</name>
    <dbReference type="NCBI Taxonomy" id="192259"/>
    <lineage>
        <taxon>Eukaryota</taxon>
        <taxon>Viridiplantae</taxon>
        <taxon>Streptophyta</taxon>
        <taxon>Embryophyta</taxon>
        <taxon>Tracheophyta</taxon>
        <taxon>Spermatophyta</taxon>
        <taxon>Magnoliopsida</taxon>
        <taxon>eudicotyledons</taxon>
        <taxon>Gunneridae</taxon>
        <taxon>Pentapetalae</taxon>
        <taxon>asterids</taxon>
        <taxon>lamiids</taxon>
        <taxon>Lamiales</taxon>
        <taxon>Lentibulariaceae</taxon>
        <taxon>Genlisea</taxon>
    </lineage>
</organism>
<dbReference type="GO" id="GO:0015031">
    <property type="term" value="P:protein transport"/>
    <property type="evidence" value="ECO:0007669"/>
    <property type="project" value="UniProtKB-KW"/>
</dbReference>
<keyword evidence="3 11" id="KW-0812">Transmembrane</keyword>
<dbReference type="Proteomes" id="UP000015453">
    <property type="component" value="Unassembled WGS sequence"/>
</dbReference>
<dbReference type="InterPro" id="IPR051097">
    <property type="entry name" value="Synaptobrevin-like_transport"/>
</dbReference>
<gene>
    <name evidence="14" type="ORF">M569_10239</name>
</gene>
<feature type="domain" description="Longin" evidence="12">
    <location>
        <begin position="15"/>
        <end position="119"/>
    </location>
</feature>
<keyword evidence="9 10" id="KW-0175">Coiled coil</keyword>
<reference evidence="14 15" key="1">
    <citation type="journal article" date="2013" name="BMC Genomics">
        <title>The miniature genome of a carnivorous plant Genlisea aurea contains a low number of genes and short non-coding sequences.</title>
        <authorList>
            <person name="Leushkin E.V."/>
            <person name="Sutormin R.A."/>
            <person name="Nabieva E.R."/>
            <person name="Penin A.A."/>
            <person name="Kondrashov A.S."/>
            <person name="Logacheva M.D."/>
        </authorList>
    </citation>
    <scope>NUCLEOTIDE SEQUENCE [LARGE SCALE GENOMIC DNA]</scope>
</reference>
<dbReference type="EMBL" id="AUSU01004755">
    <property type="protein sequence ID" value="EPS64544.1"/>
    <property type="molecule type" value="Genomic_DNA"/>
</dbReference>
<evidence type="ECO:0000256" key="3">
    <source>
        <dbReference type="ARBA" id="ARBA00022692"/>
    </source>
</evidence>
<evidence type="ECO:0000259" key="13">
    <source>
        <dbReference type="PROSITE" id="PS50892"/>
    </source>
</evidence>
<dbReference type="SUPFAM" id="SSF64356">
    <property type="entry name" value="SNARE-like"/>
    <property type="match status" value="1"/>
</dbReference>
<dbReference type="FunFam" id="3.30.450.50:FF:000014">
    <property type="entry name" value="vesicle-associated membrane protein 727"/>
    <property type="match status" value="1"/>
</dbReference>
<sequence>MGREEEEEEAFIYSFVARGTVILAEYTEFTGNFPAIAARCLERLPSSDSKFTYKCDGHIFNFLAGDGYVYGVVARESVGKQISIALLERVRADFSKRYGGGRADTATAASLNKDFGPLLKEHMRYMIDHADEMDKLLKVKARVSEVKSIMLENIDKTVERGENLTILNDKAEDLRNSAQEFKKQGTEMRRKLWYQNAKIKLVVFGMILFLILVIWLSVCRGFNCTK</sequence>
<dbReference type="Pfam" id="PF13774">
    <property type="entry name" value="Longin"/>
    <property type="match status" value="1"/>
</dbReference>
<evidence type="ECO:0000256" key="1">
    <source>
        <dbReference type="ARBA" id="ARBA00008025"/>
    </source>
</evidence>
<evidence type="ECO:0000256" key="4">
    <source>
        <dbReference type="ARBA" id="ARBA00022927"/>
    </source>
</evidence>
<evidence type="ECO:0000256" key="9">
    <source>
        <dbReference type="PROSITE-ProRule" id="PRU00290"/>
    </source>
</evidence>
<comment type="similarity">
    <text evidence="1">Belongs to the synaptobrevin family.</text>
</comment>
<evidence type="ECO:0000313" key="15">
    <source>
        <dbReference type="Proteomes" id="UP000015453"/>
    </source>
</evidence>
<evidence type="ECO:0000313" key="14">
    <source>
        <dbReference type="EMBL" id="EPS64544.1"/>
    </source>
</evidence>
<dbReference type="GO" id="GO:0016192">
    <property type="term" value="P:vesicle-mediated transport"/>
    <property type="evidence" value="ECO:0007669"/>
    <property type="project" value="InterPro"/>
</dbReference>
<keyword evidence="5 11" id="KW-1133">Transmembrane helix</keyword>
<keyword evidence="2" id="KW-0813">Transport</keyword>
<evidence type="ECO:0000256" key="5">
    <source>
        <dbReference type="ARBA" id="ARBA00022989"/>
    </source>
</evidence>
<evidence type="ECO:0000259" key="12">
    <source>
        <dbReference type="PROSITE" id="PS50859"/>
    </source>
</evidence>
<keyword evidence="15" id="KW-1185">Reference proteome</keyword>
<dbReference type="Gene3D" id="1.20.5.110">
    <property type="match status" value="1"/>
</dbReference>
<accession>S8CC66</accession>
<dbReference type="InterPro" id="IPR010908">
    <property type="entry name" value="Longin_dom"/>
</dbReference>
<dbReference type="Gene3D" id="3.30.450.50">
    <property type="entry name" value="Longin domain"/>
    <property type="match status" value="1"/>
</dbReference>
<dbReference type="PANTHER" id="PTHR21136">
    <property type="entry name" value="SNARE PROTEINS"/>
    <property type="match status" value="1"/>
</dbReference>
<dbReference type="SMART" id="SM01270">
    <property type="entry name" value="Longin"/>
    <property type="match status" value="1"/>
</dbReference>
<dbReference type="PRINTS" id="PR00219">
    <property type="entry name" value="SYNAPTOBREVN"/>
</dbReference>
<dbReference type="CDD" id="cd14824">
    <property type="entry name" value="Longin"/>
    <property type="match status" value="1"/>
</dbReference>